<accession>A0A6U4NK66</accession>
<evidence type="ECO:0000256" key="2">
    <source>
        <dbReference type="SAM" id="SignalP"/>
    </source>
</evidence>
<evidence type="ECO:0000313" key="4">
    <source>
        <dbReference type="EMBL" id="CAD8957667.1"/>
    </source>
</evidence>
<sequence length="155" mass="15361">MANSIASSFSSLISSWGAFAAAGAAVKEVAGALPKPDISLGDIDIGAGDMTEAAGHAHEAIDAKTVLQEGVQGSVEIHAESPGPRGAQGPAIEVSDSTTEGRVGRKPPTVKLDSVGSAGGMVREFSYAETPAAQGAAQQGPGGSHLLSSPLARNT</sequence>
<evidence type="ECO:0000313" key="3">
    <source>
        <dbReference type="EMBL" id="CAD8755981.1"/>
    </source>
</evidence>
<proteinExistence type="predicted"/>
<gene>
    <name evidence="4" type="ORF">HAND00432_LOCUS12206</name>
    <name evidence="3" type="ORF">HAND1043_LOCUS22489</name>
</gene>
<feature type="region of interest" description="Disordered" evidence="1">
    <location>
        <begin position="131"/>
        <end position="155"/>
    </location>
</feature>
<dbReference type="AlphaFoldDB" id="A0A6U4NK66"/>
<organism evidence="4">
    <name type="scientific">Hemiselmis andersenii</name>
    <name type="common">Cryptophyte alga</name>
    <dbReference type="NCBI Taxonomy" id="464988"/>
    <lineage>
        <taxon>Eukaryota</taxon>
        <taxon>Cryptophyceae</taxon>
        <taxon>Cryptomonadales</taxon>
        <taxon>Hemiselmidaceae</taxon>
        <taxon>Hemiselmis</taxon>
    </lineage>
</organism>
<evidence type="ECO:0008006" key="5">
    <source>
        <dbReference type="Google" id="ProtNLM"/>
    </source>
</evidence>
<dbReference type="EMBL" id="HBFK01037119">
    <property type="protein sequence ID" value="CAD8755981.1"/>
    <property type="molecule type" value="Transcribed_RNA"/>
</dbReference>
<feature type="chain" id="PRO_5036192169" description="SMP domain-containing protein" evidence="2">
    <location>
        <begin position="21"/>
        <end position="155"/>
    </location>
</feature>
<feature type="region of interest" description="Disordered" evidence="1">
    <location>
        <begin position="77"/>
        <end position="117"/>
    </location>
</feature>
<dbReference type="EMBL" id="HBFX01020066">
    <property type="protein sequence ID" value="CAD8957667.1"/>
    <property type="molecule type" value="Transcribed_RNA"/>
</dbReference>
<protein>
    <recommendedName>
        <fullName evidence="5">SMP domain-containing protein</fullName>
    </recommendedName>
</protein>
<feature type="signal peptide" evidence="2">
    <location>
        <begin position="1"/>
        <end position="20"/>
    </location>
</feature>
<keyword evidence="2" id="KW-0732">Signal</keyword>
<reference evidence="4" key="1">
    <citation type="submission" date="2021-01" db="EMBL/GenBank/DDBJ databases">
        <authorList>
            <person name="Corre E."/>
            <person name="Pelletier E."/>
            <person name="Niang G."/>
            <person name="Scheremetjew M."/>
            <person name="Finn R."/>
            <person name="Kale V."/>
            <person name="Holt S."/>
            <person name="Cochrane G."/>
            <person name="Meng A."/>
            <person name="Brown T."/>
            <person name="Cohen L."/>
        </authorList>
    </citation>
    <scope>NUCLEOTIDE SEQUENCE</scope>
    <source>
        <strain evidence="3">CCMP441</strain>
        <strain evidence="4">CCMP644</strain>
    </source>
</reference>
<name>A0A6U4NK66_HEMAN</name>
<evidence type="ECO:0000256" key="1">
    <source>
        <dbReference type="SAM" id="MobiDB-lite"/>
    </source>
</evidence>